<protein>
    <submittedName>
        <fullName evidence="2">Uncharacterized protein</fullName>
    </submittedName>
</protein>
<accession>A0A9N8JMY0</accession>
<comment type="caution">
    <text evidence="2">The sequence shown here is derived from an EMBL/GenBank/DDBJ whole genome shotgun (WGS) entry which is preliminary data.</text>
</comment>
<feature type="compositionally biased region" description="Polar residues" evidence="1">
    <location>
        <begin position="32"/>
        <end position="65"/>
    </location>
</feature>
<evidence type="ECO:0000313" key="2">
    <source>
        <dbReference type="EMBL" id="CAD0088265.1"/>
    </source>
</evidence>
<name>A0A9N8JMY0_9PEZI</name>
<proteinExistence type="predicted"/>
<dbReference type="AlphaFoldDB" id="A0A9N8JMY0"/>
<feature type="region of interest" description="Disordered" evidence="1">
    <location>
        <begin position="107"/>
        <end position="126"/>
    </location>
</feature>
<keyword evidence="3" id="KW-1185">Reference proteome</keyword>
<evidence type="ECO:0000313" key="3">
    <source>
        <dbReference type="Proteomes" id="UP000714618"/>
    </source>
</evidence>
<sequence>MTTPSISPMESVTSSSTQSSTSRMASSTDSTHPNLVRSSSYSHVFPSHQNLINPTNSVPSTNTRGLSKDTKALARQLLQSNPVVPACKDERTLLFSSGLQWLLDTATEAEKESPRPARQSTRVAPLTEDAVRKLDKHGRHCRVQEVRDSASVASSSKVDRARINAWVSETDAAP</sequence>
<dbReference type="Proteomes" id="UP000714618">
    <property type="component" value="Unassembled WGS sequence"/>
</dbReference>
<dbReference type="EMBL" id="CAIJEO010000003">
    <property type="protein sequence ID" value="CAD0088265.1"/>
    <property type="molecule type" value="Genomic_DNA"/>
</dbReference>
<feature type="region of interest" description="Disordered" evidence="1">
    <location>
        <begin position="1"/>
        <end position="66"/>
    </location>
</feature>
<organism evidence="2 3">
    <name type="scientific">Aureobasidium mustum</name>
    <dbReference type="NCBI Taxonomy" id="2773714"/>
    <lineage>
        <taxon>Eukaryota</taxon>
        <taxon>Fungi</taxon>
        <taxon>Dikarya</taxon>
        <taxon>Ascomycota</taxon>
        <taxon>Pezizomycotina</taxon>
        <taxon>Dothideomycetes</taxon>
        <taxon>Dothideomycetidae</taxon>
        <taxon>Dothideales</taxon>
        <taxon>Saccotheciaceae</taxon>
        <taxon>Aureobasidium</taxon>
    </lineage>
</organism>
<evidence type="ECO:0000256" key="1">
    <source>
        <dbReference type="SAM" id="MobiDB-lite"/>
    </source>
</evidence>
<dbReference type="OrthoDB" id="3906930at2759"/>
<gene>
    <name evidence="2" type="ORF">AWRI4233_LOCUS1548</name>
</gene>
<feature type="compositionally biased region" description="Low complexity" evidence="1">
    <location>
        <begin position="1"/>
        <end position="31"/>
    </location>
</feature>
<reference evidence="2" key="1">
    <citation type="submission" date="2020-06" db="EMBL/GenBank/DDBJ databases">
        <authorList>
            <person name="Onetto C."/>
        </authorList>
    </citation>
    <scope>NUCLEOTIDE SEQUENCE</scope>
</reference>